<dbReference type="PANTHER" id="PTHR47074:SF11">
    <property type="entry name" value="REVERSE TRANSCRIPTASE-LIKE PROTEIN"/>
    <property type="match status" value="1"/>
</dbReference>
<keyword evidence="2" id="KW-1185">Reference proteome</keyword>
<dbReference type="Proteomes" id="UP001324115">
    <property type="component" value="Unassembled WGS sequence"/>
</dbReference>
<accession>A0AAN7ECA9</accession>
<sequence length="116" mass="13271">MDLFEVVLGRGSVFHVAWFSTIAWSLWQRRNIIREKQPSWPISEVSKWEKELVSEYFDNYKQHPKVSGRVDPIYWQPPSAGLYKANFDAAFFGNMGLDGIGVVVRDFDGSVISALS</sequence>
<protein>
    <recommendedName>
        <fullName evidence="3">RNase H type-1 domain-containing protein</fullName>
    </recommendedName>
</protein>
<evidence type="ECO:0008006" key="3">
    <source>
        <dbReference type="Google" id="ProtNLM"/>
    </source>
</evidence>
<gene>
    <name evidence="1" type="ORF">RGQ29_003181</name>
</gene>
<proteinExistence type="predicted"/>
<name>A0AAN7ECA9_QUERU</name>
<reference evidence="1 2" key="1">
    <citation type="journal article" date="2023" name="G3 (Bethesda)">
        <title>A haplotype-resolved chromosome-scale genome for Quercus rubra L. provides insights into the genetics of adaptive traits for red oak species.</title>
        <authorList>
            <person name="Kapoor B."/>
            <person name="Jenkins J."/>
            <person name="Schmutz J."/>
            <person name="Zhebentyayeva T."/>
            <person name="Kuelheim C."/>
            <person name="Coggeshall M."/>
            <person name="Heim C."/>
            <person name="Lasky J.R."/>
            <person name="Leites L."/>
            <person name="Islam-Faridi N."/>
            <person name="Romero-Severson J."/>
            <person name="DeLeo V.L."/>
            <person name="Lucas S.M."/>
            <person name="Lazic D."/>
            <person name="Gailing O."/>
            <person name="Carlson J."/>
            <person name="Staton M."/>
        </authorList>
    </citation>
    <scope>NUCLEOTIDE SEQUENCE [LARGE SCALE GENOMIC DNA]</scope>
    <source>
        <strain evidence="1">Pseudo-F2</strain>
    </source>
</reference>
<dbReference type="PANTHER" id="PTHR47074">
    <property type="entry name" value="BNAC02G40300D PROTEIN"/>
    <property type="match status" value="1"/>
</dbReference>
<dbReference type="InterPro" id="IPR052929">
    <property type="entry name" value="RNase_H-like_EbsB-rel"/>
</dbReference>
<organism evidence="1 2">
    <name type="scientific">Quercus rubra</name>
    <name type="common">Northern red oak</name>
    <name type="synonym">Quercus borealis</name>
    <dbReference type="NCBI Taxonomy" id="3512"/>
    <lineage>
        <taxon>Eukaryota</taxon>
        <taxon>Viridiplantae</taxon>
        <taxon>Streptophyta</taxon>
        <taxon>Embryophyta</taxon>
        <taxon>Tracheophyta</taxon>
        <taxon>Spermatophyta</taxon>
        <taxon>Magnoliopsida</taxon>
        <taxon>eudicotyledons</taxon>
        <taxon>Gunneridae</taxon>
        <taxon>Pentapetalae</taxon>
        <taxon>rosids</taxon>
        <taxon>fabids</taxon>
        <taxon>Fagales</taxon>
        <taxon>Fagaceae</taxon>
        <taxon>Quercus</taxon>
    </lineage>
</organism>
<evidence type="ECO:0000313" key="1">
    <source>
        <dbReference type="EMBL" id="KAK4567267.1"/>
    </source>
</evidence>
<evidence type="ECO:0000313" key="2">
    <source>
        <dbReference type="Proteomes" id="UP001324115"/>
    </source>
</evidence>
<dbReference type="AlphaFoldDB" id="A0AAN7ECA9"/>
<comment type="caution">
    <text evidence="1">The sequence shown here is derived from an EMBL/GenBank/DDBJ whole genome shotgun (WGS) entry which is preliminary data.</text>
</comment>
<dbReference type="EMBL" id="JAXUIC010000010">
    <property type="protein sequence ID" value="KAK4567267.1"/>
    <property type="molecule type" value="Genomic_DNA"/>
</dbReference>